<sequence>MPFHAARLGGCLLAAAAALGGCTALDAKRTATAQAQDAAALTAVAQRPARAAAADPLRESRGAYGGSIFTPSVHGDPLPARLEGPTGFGFSSQVGMTVHELAAAFTAETGVPVRIRDAALTPAPGAAGTPSGNPGPNAEIAALIANSNANLLPGMGGVAAAPAAGAGASLRSGQPTMVFDFPAGPFSRALSTLAGRFGMEWEYRGGAVELFRYVTRSFQIAALPTTNTYTVSSGGSGGGGGGENRQAGGDTGSSASTGLSQEATSSVQLKFWDELRETLSTVAGTDSRIATSPSTGTVTVTATPGAMRSVSRFIAETNRRLSRTVAITVQVLSVRLEDSDAYGLDLNLLFRQADLNLRFTGPPSGLATGTGSATIGIIDSAGSNFRGSSLAVQALTGTQRAVVDSGESVTTSNNRLATKRVVLRNDYVRSAGSAVTSGGGAETDIRTVTRETGFIATFLPRIQEDGKILLQYGISLSDPSIFEPFETGGVTVQLERGSASEASNEIALPSGATLVVSSFASNRTTSDARGTGNPYNLLLGGGISGGVERRQVIVLITPVELADGLRADDGTGKWALPDMPEGLRP</sequence>
<evidence type="ECO:0000256" key="4">
    <source>
        <dbReference type="SAM" id="MobiDB-lite"/>
    </source>
</evidence>
<feature type="compositionally biased region" description="Gly residues" evidence="4">
    <location>
        <begin position="234"/>
        <end position="243"/>
    </location>
</feature>
<dbReference type="EMBL" id="JAEPIV010000029">
    <property type="protein sequence ID" value="MBK4722706.1"/>
    <property type="molecule type" value="Genomic_DNA"/>
</dbReference>
<dbReference type="PANTHER" id="PTHR30332:SF24">
    <property type="entry name" value="SECRETIN GSPD-RELATED"/>
    <property type="match status" value="1"/>
</dbReference>
<dbReference type="InterPro" id="IPR050810">
    <property type="entry name" value="Bact_Secretion_Sys_Channel"/>
</dbReference>
<evidence type="ECO:0000313" key="7">
    <source>
        <dbReference type="Proteomes" id="UP000654452"/>
    </source>
</evidence>
<reference evidence="6 7" key="1">
    <citation type="submission" date="2021-01" db="EMBL/GenBank/DDBJ databases">
        <title>Azospirillum sp. YIM DDC1 draft genome.</title>
        <authorList>
            <person name="Wang Y.-X."/>
        </authorList>
    </citation>
    <scope>NUCLEOTIDE SEQUENCE [LARGE SCALE GENOMIC DNA]</scope>
    <source>
        <strain evidence="6 7">YIM DDC1</strain>
    </source>
</reference>
<dbReference type="InterPro" id="IPR011514">
    <property type="entry name" value="Secretin_N_2"/>
</dbReference>
<accession>A0ABS1I6K3</accession>
<proteinExistence type="predicted"/>
<comment type="subcellular location">
    <subcellularLocation>
        <location evidence="1">Membrane</location>
    </subcellularLocation>
</comment>
<dbReference type="Proteomes" id="UP000654452">
    <property type="component" value="Unassembled WGS sequence"/>
</dbReference>
<feature type="domain" description="Secretin N-terminal" evidence="5">
    <location>
        <begin position="215"/>
        <end position="295"/>
    </location>
</feature>
<evidence type="ECO:0000313" key="6">
    <source>
        <dbReference type="EMBL" id="MBK4722706.1"/>
    </source>
</evidence>
<evidence type="ECO:0000256" key="3">
    <source>
        <dbReference type="ARBA" id="ARBA00023136"/>
    </source>
</evidence>
<dbReference type="Pfam" id="PF07655">
    <property type="entry name" value="Secretin_N_2"/>
    <property type="match status" value="1"/>
</dbReference>
<keyword evidence="7" id="KW-1185">Reference proteome</keyword>
<evidence type="ECO:0000256" key="1">
    <source>
        <dbReference type="ARBA" id="ARBA00004370"/>
    </source>
</evidence>
<dbReference type="PANTHER" id="PTHR30332">
    <property type="entry name" value="PROBABLE GENERAL SECRETION PATHWAY PROTEIN D"/>
    <property type="match status" value="1"/>
</dbReference>
<name>A0ABS1I6K3_9PROT</name>
<feature type="region of interest" description="Disordered" evidence="4">
    <location>
        <begin position="229"/>
        <end position="259"/>
    </location>
</feature>
<gene>
    <name evidence="6" type="ORF">JJL56_28010</name>
</gene>
<evidence type="ECO:0000256" key="2">
    <source>
        <dbReference type="ARBA" id="ARBA00022729"/>
    </source>
</evidence>
<organism evidence="6 7">
    <name type="scientific">Azospirillum aestuarii</name>
    <dbReference type="NCBI Taxonomy" id="2802052"/>
    <lineage>
        <taxon>Bacteria</taxon>
        <taxon>Pseudomonadati</taxon>
        <taxon>Pseudomonadota</taxon>
        <taxon>Alphaproteobacteria</taxon>
        <taxon>Rhodospirillales</taxon>
        <taxon>Azospirillaceae</taxon>
        <taxon>Azospirillum</taxon>
    </lineage>
</organism>
<keyword evidence="2" id="KW-0732">Signal</keyword>
<dbReference type="RefSeq" id="WP_200487092.1">
    <property type="nucleotide sequence ID" value="NZ_JAEPIV010000029.1"/>
</dbReference>
<comment type="caution">
    <text evidence="6">The sequence shown here is derived from an EMBL/GenBank/DDBJ whole genome shotgun (WGS) entry which is preliminary data.</text>
</comment>
<keyword evidence="3" id="KW-0472">Membrane</keyword>
<evidence type="ECO:0000259" key="5">
    <source>
        <dbReference type="Pfam" id="PF07655"/>
    </source>
</evidence>
<dbReference type="PROSITE" id="PS51257">
    <property type="entry name" value="PROKAR_LIPOPROTEIN"/>
    <property type="match status" value="1"/>
</dbReference>
<protein>
    <submittedName>
        <fullName evidence="6">Secretin N-terminal domain-containing protein</fullName>
    </submittedName>
</protein>